<evidence type="ECO:0000256" key="4">
    <source>
        <dbReference type="ARBA" id="ARBA00022490"/>
    </source>
</evidence>
<comment type="subcellular location">
    <subcellularLocation>
        <location evidence="2">Cytoplasm</location>
    </subcellularLocation>
    <subcellularLocation>
        <location evidence="1">Nucleus</location>
    </subcellularLocation>
</comment>
<organism evidence="6 7">
    <name type="scientific">Taphrina deformans (strain PYCC 5710 / ATCC 11124 / CBS 356.35 / IMI 108563 / JCM 9778 / NBRC 8474)</name>
    <name type="common">Peach leaf curl fungus</name>
    <name type="synonym">Lalaria deformans</name>
    <dbReference type="NCBI Taxonomy" id="1097556"/>
    <lineage>
        <taxon>Eukaryota</taxon>
        <taxon>Fungi</taxon>
        <taxon>Dikarya</taxon>
        <taxon>Ascomycota</taxon>
        <taxon>Taphrinomycotina</taxon>
        <taxon>Taphrinomycetes</taxon>
        <taxon>Taphrinales</taxon>
        <taxon>Taphrinaceae</taxon>
        <taxon>Taphrina</taxon>
    </lineage>
</organism>
<proteinExistence type="inferred from homology"/>
<dbReference type="GO" id="GO:0005737">
    <property type="term" value="C:cytoplasm"/>
    <property type="evidence" value="ECO:0007669"/>
    <property type="project" value="UniProtKB-SubCell"/>
</dbReference>
<evidence type="ECO:0000256" key="2">
    <source>
        <dbReference type="ARBA" id="ARBA00004496"/>
    </source>
</evidence>
<dbReference type="OrthoDB" id="31005at2759"/>
<dbReference type="GO" id="GO:0043565">
    <property type="term" value="F:sequence-specific DNA binding"/>
    <property type="evidence" value="ECO:0007669"/>
    <property type="project" value="InterPro"/>
</dbReference>
<keyword evidence="4" id="KW-0963">Cytoplasm</keyword>
<dbReference type="Pfam" id="PF01997">
    <property type="entry name" value="Translin"/>
    <property type="match status" value="1"/>
</dbReference>
<gene>
    <name evidence="6" type="ORF">TAPDE_001340</name>
</gene>
<dbReference type="InterPro" id="IPR002848">
    <property type="entry name" value="Translin_fam"/>
</dbReference>
<dbReference type="SUPFAM" id="SSF74784">
    <property type="entry name" value="Translin"/>
    <property type="match status" value="1"/>
</dbReference>
<dbReference type="PANTHER" id="PTHR10741">
    <property type="entry name" value="TRANSLIN AND TRANSLIN ASSOCIATED PROTEIN X"/>
    <property type="match status" value="1"/>
</dbReference>
<dbReference type="Gene3D" id="1.20.58.200">
    <property type="entry name" value="Translin, domain 2"/>
    <property type="match status" value="1"/>
</dbReference>
<protein>
    <submittedName>
        <fullName evidence="6">Translin-associated factor TraX</fullName>
    </submittedName>
</protein>
<reference evidence="6 7" key="1">
    <citation type="journal article" date="2013" name="MBio">
        <title>Genome sequencing of the plant pathogen Taphrina deformans, the causal agent of peach leaf curl.</title>
        <authorList>
            <person name="Cisse O.H."/>
            <person name="Almeida J.M.G.C.F."/>
            <person name="Fonseca A."/>
            <person name="Kumar A.A."/>
            <person name="Salojaervi J."/>
            <person name="Overmyer K."/>
            <person name="Hauser P.M."/>
            <person name="Pagni M."/>
        </authorList>
    </citation>
    <scope>NUCLEOTIDE SEQUENCE [LARGE SCALE GENOMIC DNA]</scope>
    <source>
        <strain evidence="7">PYCC 5710 / ATCC 11124 / CBS 356.35 / IMI 108563 / JCM 9778 / NBRC 8474</strain>
    </source>
</reference>
<dbReference type="CDD" id="cd14820">
    <property type="entry name" value="TRAX"/>
    <property type="match status" value="1"/>
</dbReference>
<dbReference type="InterPro" id="IPR036081">
    <property type="entry name" value="Translin_sf"/>
</dbReference>
<dbReference type="EMBL" id="CAHR02000042">
    <property type="protein sequence ID" value="CCG81505.1"/>
    <property type="molecule type" value="Genomic_DNA"/>
</dbReference>
<dbReference type="eggNOG" id="KOG3066">
    <property type="taxonomic scope" value="Eukaryota"/>
</dbReference>
<evidence type="ECO:0000256" key="1">
    <source>
        <dbReference type="ARBA" id="ARBA00004123"/>
    </source>
</evidence>
<dbReference type="Proteomes" id="UP000013776">
    <property type="component" value="Unassembled WGS sequence"/>
</dbReference>
<keyword evidence="7" id="KW-1185">Reference proteome</keyword>
<keyword evidence="5" id="KW-0539">Nucleus</keyword>
<dbReference type="AlphaFoldDB" id="R4X7U7"/>
<dbReference type="GO" id="GO:0005634">
    <property type="term" value="C:nucleus"/>
    <property type="evidence" value="ECO:0007669"/>
    <property type="project" value="UniProtKB-SubCell"/>
</dbReference>
<name>R4X7U7_TAPDE</name>
<evidence type="ECO:0000256" key="3">
    <source>
        <dbReference type="ARBA" id="ARBA00005902"/>
    </source>
</evidence>
<dbReference type="Gene3D" id="1.20.58.190">
    <property type="entry name" value="Translin, domain 1"/>
    <property type="match status" value="1"/>
</dbReference>
<comment type="similarity">
    <text evidence="3">Belongs to the translin family.</text>
</comment>
<dbReference type="InterPro" id="IPR016069">
    <property type="entry name" value="Translin_C"/>
</dbReference>
<evidence type="ECO:0000313" key="6">
    <source>
        <dbReference type="EMBL" id="CCG81505.1"/>
    </source>
</evidence>
<comment type="caution">
    <text evidence="6">The sequence shown here is derived from an EMBL/GenBank/DDBJ whole genome shotgun (WGS) entry which is preliminary data.</text>
</comment>
<dbReference type="InterPro" id="IPR016068">
    <property type="entry name" value="Translin_N"/>
</dbReference>
<sequence length="273" mass="30811">MNRYTASLFAQISLFSSFQTQSYDTPVLEEGKMTTVDLSITFSKFKNDIDHHYDRRERLIKTSRDVTALSKKMIFSLLRVPVLQADSDEDIIPSTIAQEVQKYESQIAQLLQTAQQDLQEANTWRYQRNISPGIQEFVEAITLKFYIQNQRVPALAETQKLVQPVDLTPADYILGVADLTGELTRRAIAALAIPGAEALDYTKKIASCLSDLTIRFQLLDADRNAEGLRELSKKIAVMESSLKKVERGVFERCVRGSERPEGWVGGADVSRED</sequence>
<evidence type="ECO:0000256" key="5">
    <source>
        <dbReference type="ARBA" id="ARBA00023242"/>
    </source>
</evidence>
<dbReference type="STRING" id="1097556.R4X7U7"/>
<dbReference type="VEuPathDB" id="FungiDB:TAPDE_001340"/>
<evidence type="ECO:0000313" key="7">
    <source>
        <dbReference type="Proteomes" id="UP000013776"/>
    </source>
</evidence>
<accession>R4X7U7</accession>